<evidence type="ECO:0000259" key="2">
    <source>
        <dbReference type="Pfam" id="PF00571"/>
    </source>
</evidence>
<reference evidence="3 4" key="1">
    <citation type="submission" date="2018-05" db="EMBL/GenBank/DDBJ databases">
        <title>Draft genome sequence of Scytalidium lignicola DSM 105466, a ubiquitous saprotrophic fungus.</title>
        <authorList>
            <person name="Buettner E."/>
            <person name="Gebauer A.M."/>
            <person name="Hofrichter M."/>
            <person name="Liers C."/>
            <person name="Kellner H."/>
        </authorList>
    </citation>
    <scope>NUCLEOTIDE SEQUENCE [LARGE SCALE GENOMIC DNA]</scope>
    <source>
        <strain evidence="3 4">DSM 105466</strain>
    </source>
</reference>
<name>A0A3E2HRY9_SCYLI</name>
<gene>
    <name evidence="3" type="ORF">B7463_g283</name>
</gene>
<dbReference type="SUPFAM" id="SSF54631">
    <property type="entry name" value="CBS-domain pair"/>
    <property type="match status" value="1"/>
</dbReference>
<sequence>MSAAITSTGTIVPNQSEHVSSSKNGLSKLSNRYRGVSSSTPLLESTSDNRAQKATVEDLDPPSALSCSPTDSISNALMAAFERDYTHLTVVSDTDRALLGYISMPHLRILLDADKVKESDSVAQAMVKFRRKGRAYQVITMDTPLEELEAFFNGASGGGKQDFAVVTDEKRRFVLGVATAKDLEEFARRRPA</sequence>
<feature type="non-terminal residue" evidence="3">
    <location>
        <position position="1"/>
    </location>
</feature>
<dbReference type="Pfam" id="PF00571">
    <property type="entry name" value="CBS"/>
    <property type="match status" value="1"/>
</dbReference>
<dbReference type="Proteomes" id="UP000258309">
    <property type="component" value="Unassembled WGS sequence"/>
</dbReference>
<dbReference type="STRING" id="5539.A0A3E2HRY9"/>
<feature type="compositionally biased region" description="Polar residues" evidence="1">
    <location>
        <begin position="1"/>
        <end position="19"/>
    </location>
</feature>
<dbReference type="OrthoDB" id="2536440at2759"/>
<dbReference type="InterPro" id="IPR000644">
    <property type="entry name" value="CBS_dom"/>
</dbReference>
<organism evidence="3 4">
    <name type="scientific">Scytalidium lignicola</name>
    <name type="common">Hyphomycete</name>
    <dbReference type="NCBI Taxonomy" id="5539"/>
    <lineage>
        <taxon>Eukaryota</taxon>
        <taxon>Fungi</taxon>
        <taxon>Dikarya</taxon>
        <taxon>Ascomycota</taxon>
        <taxon>Pezizomycotina</taxon>
        <taxon>Leotiomycetes</taxon>
        <taxon>Leotiomycetes incertae sedis</taxon>
        <taxon>Scytalidium</taxon>
    </lineage>
</organism>
<proteinExistence type="predicted"/>
<dbReference type="AlphaFoldDB" id="A0A3E2HRY9"/>
<evidence type="ECO:0000313" key="3">
    <source>
        <dbReference type="EMBL" id="RFU36107.1"/>
    </source>
</evidence>
<comment type="caution">
    <text evidence="3">The sequence shown here is derived from an EMBL/GenBank/DDBJ whole genome shotgun (WGS) entry which is preliminary data.</text>
</comment>
<feature type="compositionally biased region" description="Polar residues" evidence="1">
    <location>
        <begin position="36"/>
        <end position="49"/>
    </location>
</feature>
<feature type="domain" description="CBS" evidence="2">
    <location>
        <begin position="62"/>
        <end position="107"/>
    </location>
</feature>
<feature type="region of interest" description="Disordered" evidence="1">
    <location>
        <begin position="1"/>
        <end position="67"/>
    </location>
</feature>
<dbReference type="OMA" id="DRISQYM"/>
<evidence type="ECO:0000313" key="4">
    <source>
        <dbReference type="Proteomes" id="UP000258309"/>
    </source>
</evidence>
<protein>
    <recommendedName>
        <fullName evidence="2">CBS domain-containing protein</fullName>
    </recommendedName>
</protein>
<feature type="non-terminal residue" evidence="3">
    <location>
        <position position="192"/>
    </location>
</feature>
<accession>A0A3E2HRY9</accession>
<dbReference type="InterPro" id="IPR046342">
    <property type="entry name" value="CBS_dom_sf"/>
</dbReference>
<dbReference type="Gene3D" id="3.10.580.10">
    <property type="entry name" value="CBS-domain"/>
    <property type="match status" value="1"/>
</dbReference>
<keyword evidence="4" id="KW-1185">Reference proteome</keyword>
<feature type="compositionally biased region" description="Low complexity" evidence="1">
    <location>
        <begin position="21"/>
        <end position="30"/>
    </location>
</feature>
<evidence type="ECO:0000256" key="1">
    <source>
        <dbReference type="SAM" id="MobiDB-lite"/>
    </source>
</evidence>
<dbReference type="EMBL" id="NCSJ02000002">
    <property type="protein sequence ID" value="RFU36107.1"/>
    <property type="molecule type" value="Genomic_DNA"/>
</dbReference>
<dbReference type="PANTHER" id="PTHR42115">
    <property type="entry name" value="BETA-SYNTHASE (BETA-THIONASE), PUTATIVE (AFU_ORTHOLOGUE AFUA_3G08420)-RELATED"/>
    <property type="match status" value="1"/>
</dbReference>
<dbReference type="PANTHER" id="PTHR42115:SF1">
    <property type="entry name" value="BETA-SYNTHASE (BETA-THIONASE), PUTATIVE (AFU_ORTHOLOGUE AFUA_3G08420)-RELATED"/>
    <property type="match status" value="1"/>
</dbReference>